<dbReference type="EMBL" id="UZAE01013108">
    <property type="protein sequence ID" value="VDO08264.1"/>
    <property type="molecule type" value="Genomic_DNA"/>
</dbReference>
<dbReference type="GO" id="GO:0005737">
    <property type="term" value="C:cytoplasm"/>
    <property type="evidence" value="ECO:0007669"/>
    <property type="project" value="TreeGrafter"/>
</dbReference>
<dbReference type="SUPFAM" id="SSF50156">
    <property type="entry name" value="PDZ domain-like"/>
    <property type="match status" value="2"/>
</dbReference>
<reference evidence="3 4" key="2">
    <citation type="submission" date="2018-11" db="EMBL/GenBank/DDBJ databases">
        <authorList>
            <consortium name="Pathogen Informatics"/>
        </authorList>
    </citation>
    <scope>NUCLEOTIDE SEQUENCE [LARGE SCALE GENOMIC DNA]</scope>
</reference>
<evidence type="ECO:0000259" key="2">
    <source>
        <dbReference type="PROSITE" id="PS50106"/>
    </source>
</evidence>
<dbReference type="Gene3D" id="2.30.42.10">
    <property type="match status" value="2"/>
</dbReference>
<evidence type="ECO:0000256" key="1">
    <source>
        <dbReference type="ARBA" id="ARBA00022737"/>
    </source>
</evidence>
<dbReference type="InterPro" id="IPR001478">
    <property type="entry name" value="PDZ"/>
</dbReference>
<dbReference type="WBParaSite" id="HNAJ_0001057101-mRNA-1">
    <property type="protein sequence ID" value="HNAJ_0001057101-mRNA-1"/>
    <property type="gene ID" value="HNAJ_0001057101"/>
</dbReference>
<dbReference type="PANTHER" id="PTHR12345">
    <property type="entry name" value="SYNTENIN RELATED"/>
    <property type="match status" value="1"/>
</dbReference>
<dbReference type="GO" id="GO:0005886">
    <property type="term" value="C:plasma membrane"/>
    <property type="evidence" value="ECO:0007669"/>
    <property type="project" value="TreeGrafter"/>
</dbReference>
<dbReference type="InterPro" id="IPR036034">
    <property type="entry name" value="PDZ_sf"/>
</dbReference>
<dbReference type="Pfam" id="PF00595">
    <property type="entry name" value="PDZ"/>
    <property type="match status" value="1"/>
</dbReference>
<dbReference type="OrthoDB" id="10059177at2759"/>
<organism evidence="5">
    <name type="scientific">Rodentolepis nana</name>
    <name type="common">Dwarf tapeworm</name>
    <name type="synonym">Hymenolepis nana</name>
    <dbReference type="NCBI Taxonomy" id="102285"/>
    <lineage>
        <taxon>Eukaryota</taxon>
        <taxon>Metazoa</taxon>
        <taxon>Spiralia</taxon>
        <taxon>Lophotrochozoa</taxon>
        <taxon>Platyhelminthes</taxon>
        <taxon>Cestoda</taxon>
        <taxon>Eucestoda</taxon>
        <taxon>Cyclophyllidea</taxon>
        <taxon>Hymenolepididae</taxon>
        <taxon>Rodentolepis</taxon>
    </lineage>
</organism>
<dbReference type="AlphaFoldDB" id="A0A0R3TSF2"/>
<dbReference type="InterPro" id="IPR051230">
    <property type="entry name" value="APP-Binding"/>
</dbReference>
<dbReference type="Proteomes" id="UP000278807">
    <property type="component" value="Unassembled WGS sequence"/>
</dbReference>
<evidence type="ECO:0000313" key="3">
    <source>
        <dbReference type="EMBL" id="VDO08264.1"/>
    </source>
</evidence>
<keyword evidence="4" id="KW-1185">Reference proteome</keyword>
<protein>
    <submittedName>
        <fullName evidence="5">PDZ domain-containing protein</fullName>
    </submittedName>
</protein>
<proteinExistence type="predicted"/>
<evidence type="ECO:0000313" key="5">
    <source>
        <dbReference type="WBParaSite" id="HNAJ_0001057101-mRNA-1"/>
    </source>
</evidence>
<reference evidence="5" key="1">
    <citation type="submission" date="2017-02" db="UniProtKB">
        <authorList>
            <consortium name="WormBaseParasite"/>
        </authorList>
    </citation>
    <scope>IDENTIFICATION</scope>
</reference>
<name>A0A0R3TSF2_RODNA</name>
<keyword evidence="1" id="KW-0677">Repeat</keyword>
<sequence length="271" mass="29965">MPAQSSLEGVIAAKENAKNNSNDSQKSNTFLGLDWNNLKNNENGDKVHFPMPENGATLFNTMGIAIPGNKTPEPRDPIPVNQEVRELIIKSKCNFGMTLRNFENGIFVSHVRAGTPAAKVGLRFGDQILRIGDKNVAGMKGKDAYEYALSLKLRAVSFIIRDRPLERVVDLTRNDQGQVGMFIVKGGVVEILNESSAENNGVIKRSQICEINGINVIGFPDEKIAEVIKAAENDLIRVTIIPQDFYRHLTKRLTKDVLTTFNRLAPVPLDP</sequence>
<accession>A0A0R3TSF2</accession>
<feature type="domain" description="PDZ" evidence="2">
    <location>
        <begin position="77"/>
        <end position="144"/>
    </location>
</feature>
<dbReference type="SMART" id="SM00228">
    <property type="entry name" value="PDZ"/>
    <property type="match status" value="2"/>
</dbReference>
<dbReference type="PANTHER" id="PTHR12345:SF3">
    <property type="entry name" value="PDZ DOMAIN-CONTAINING PROTEIN"/>
    <property type="match status" value="1"/>
</dbReference>
<dbReference type="PROSITE" id="PS50106">
    <property type="entry name" value="PDZ"/>
    <property type="match status" value="2"/>
</dbReference>
<evidence type="ECO:0000313" key="4">
    <source>
        <dbReference type="Proteomes" id="UP000278807"/>
    </source>
</evidence>
<feature type="domain" description="PDZ" evidence="2">
    <location>
        <begin position="168"/>
        <end position="235"/>
    </location>
</feature>
<gene>
    <name evidence="3" type="ORF">HNAJ_LOCUS10566</name>
</gene>
<dbReference type="STRING" id="102285.A0A0R3TSF2"/>